<dbReference type="PANTHER" id="PTHR30468">
    <property type="entry name" value="ALPHA-KETOGLUTARATE-DEPENDENT SULFONATE DIOXYGENASE"/>
    <property type="match status" value="1"/>
</dbReference>
<dbReference type="InterPro" id="IPR003819">
    <property type="entry name" value="TauD/TfdA-like"/>
</dbReference>
<evidence type="ECO:0000313" key="9">
    <source>
        <dbReference type="EMBL" id="GAA4387142.1"/>
    </source>
</evidence>
<dbReference type="Pfam" id="PF02668">
    <property type="entry name" value="TauD"/>
    <property type="match status" value="1"/>
</dbReference>
<dbReference type="Gene3D" id="3.60.130.10">
    <property type="entry name" value="Clavaminate synthase-like"/>
    <property type="match status" value="1"/>
</dbReference>
<evidence type="ECO:0000256" key="7">
    <source>
        <dbReference type="SAM" id="MobiDB-lite"/>
    </source>
</evidence>
<organism evidence="9 10">
    <name type="scientific">Tsukamurella soli</name>
    <dbReference type="NCBI Taxonomy" id="644556"/>
    <lineage>
        <taxon>Bacteria</taxon>
        <taxon>Bacillati</taxon>
        <taxon>Actinomycetota</taxon>
        <taxon>Actinomycetes</taxon>
        <taxon>Mycobacteriales</taxon>
        <taxon>Tsukamurellaceae</taxon>
        <taxon>Tsukamurella</taxon>
    </lineage>
</organism>
<dbReference type="EMBL" id="BAABFR010000011">
    <property type="protein sequence ID" value="GAA4387142.1"/>
    <property type="molecule type" value="Genomic_DNA"/>
</dbReference>
<dbReference type="Proteomes" id="UP001500635">
    <property type="component" value="Unassembled WGS sequence"/>
</dbReference>
<dbReference type="SUPFAM" id="SSF51197">
    <property type="entry name" value="Clavaminate synthase-like"/>
    <property type="match status" value="1"/>
</dbReference>
<comment type="similarity">
    <text evidence="2">Belongs to the TfdA dioxygenase family.</text>
</comment>
<keyword evidence="3" id="KW-0479">Metal-binding</keyword>
<keyword evidence="10" id="KW-1185">Reference proteome</keyword>
<proteinExistence type="inferred from homology"/>
<name>A0ABP8J941_9ACTN</name>
<evidence type="ECO:0000256" key="4">
    <source>
        <dbReference type="ARBA" id="ARBA00022964"/>
    </source>
</evidence>
<dbReference type="InterPro" id="IPR051323">
    <property type="entry name" value="AtsK-like"/>
</dbReference>
<feature type="region of interest" description="Disordered" evidence="7">
    <location>
        <begin position="295"/>
        <end position="314"/>
    </location>
</feature>
<evidence type="ECO:0000256" key="1">
    <source>
        <dbReference type="ARBA" id="ARBA00001954"/>
    </source>
</evidence>
<gene>
    <name evidence="9" type="ORF">GCM10023147_11230</name>
</gene>
<evidence type="ECO:0000313" key="10">
    <source>
        <dbReference type="Proteomes" id="UP001500635"/>
    </source>
</evidence>
<evidence type="ECO:0000256" key="5">
    <source>
        <dbReference type="ARBA" id="ARBA00023002"/>
    </source>
</evidence>
<protein>
    <submittedName>
        <fullName evidence="9">TauD/TfdA family dioxygenase</fullName>
    </submittedName>
</protein>
<keyword evidence="4 9" id="KW-0223">Dioxygenase</keyword>
<dbReference type="InterPro" id="IPR042098">
    <property type="entry name" value="TauD-like_sf"/>
</dbReference>
<keyword evidence="5" id="KW-0560">Oxidoreductase</keyword>
<dbReference type="GO" id="GO:0051213">
    <property type="term" value="F:dioxygenase activity"/>
    <property type="evidence" value="ECO:0007669"/>
    <property type="project" value="UniProtKB-KW"/>
</dbReference>
<reference evidence="10" key="1">
    <citation type="journal article" date="2019" name="Int. J. Syst. Evol. Microbiol.">
        <title>The Global Catalogue of Microorganisms (GCM) 10K type strain sequencing project: providing services to taxonomists for standard genome sequencing and annotation.</title>
        <authorList>
            <consortium name="The Broad Institute Genomics Platform"/>
            <consortium name="The Broad Institute Genome Sequencing Center for Infectious Disease"/>
            <person name="Wu L."/>
            <person name="Ma J."/>
        </authorList>
    </citation>
    <scope>NUCLEOTIDE SEQUENCE [LARGE SCALE GENOMIC DNA]</scope>
    <source>
        <strain evidence="10">JCM 17688</strain>
    </source>
</reference>
<sequence length="314" mass="34747">MTEIIDRPAETVTIEPIAGYLGAEVAGVDLRYELDRATRRLLTDALYEHKVLFFRDQEIDHAAQIRFTGYFGPVTDAHPLGYTDKSPAGYPQVLEVDSRTYASRSGSRQYSYANHWHQDVTALVNPPAITVLRAELVPEVGGDTTWADLAAAYEGLPSSLQRFLEGLYAENRFGGREPRWVRGSESDAVTSATPIISEHPVVRVHPVTGKKLLYVNPGFTSRILGLRPAQSDTLLDLLFAEITDPAYTVRIRWTPNSIGIWDNRATIHQAPSDLGHLDVVRVLHRTTVEGDVPVGVDGRPSRSVSGEPFYARSA</sequence>
<evidence type="ECO:0000259" key="8">
    <source>
        <dbReference type="Pfam" id="PF02668"/>
    </source>
</evidence>
<feature type="domain" description="TauD/TfdA-like" evidence="8">
    <location>
        <begin position="14"/>
        <end position="274"/>
    </location>
</feature>
<comment type="caution">
    <text evidence="9">The sequence shown here is derived from an EMBL/GenBank/DDBJ whole genome shotgun (WGS) entry which is preliminary data.</text>
</comment>
<accession>A0ABP8J941</accession>
<keyword evidence="6" id="KW-0408">Iron</keyword>
<evidence type="ECO:0000256" key="6">
    <source>
        <dbReference type="ARBA" id="ARBA00023004"/>
    </source>
</evidence>
<dbReference type="PANTHER" id="PTHR30468:SF5">
    <property type="entry name" value="ALPHA-KETOGLUTARATE-DEPENDENT SULFATE ESTER DIOXYGENASE"/>
    <property type="match status" value="1"/>
</dbReference>
<evidence type="ECO:0000256" key="2">
    <source>
        <dbReference type="ARBA" id="ARBA00005896"/>
    </source>
</evidence>
<dbReference type="RefSeq" id="WP_344992102.1">
    <property type="nucleotide sequence ID" value="NZ_BAABFR010000011.1"/>
</dbReference>
<evidence type="ECO:0000256" key="3">
    <source>
        <dbReference type="ARBA" id="ARBA00022723"/>
    </source>
</evidence>
<comment type="cofactor">
    <cofactor evidence="1">
        <name>Fe(2+)</name>
        <dbReference type="ChEBI" id="CHEBI:29033"/>
    </cofactor>
</comment>